<dbReference type="InterPro" id="IPR050488">
    <property type="entry name" value="Ig_Fc_receptor"/>
</dbReference>
<dbReference type="PANTHER" id="PTHR11481:SF64">
    <property type="entry name" value="FC RECEPTOR-LIKE PROTEIN 4"/>
    <property type="match status" value="1"/>
</dbReference>
<accession>A0A673ZR48</accession>
<dbReference type="Proteomes" id="UP000472277">
    <property type="component" value="Chromosome 5"/>
</dbReference>
<dbReference type="GeneTree" id="ENSGT00940000163711"/>
<dbReference type="InterPro" id="IPR013783">
    <property type="entry name" value="Ig-like_fold"/>
</dbReference>
<dbReference type="GO" id="GO:0006955">
    <property type="term" value="P:immune response"/>
    <property type="evidence" value="ECO:0007669"/>
    <property type="project" value="TreeGrafter"/>
</dbReference>
<keyword evidence="6" id="KW-1185">Reference proteome</keyword>
<organism evidence="5 6">
    <name type="scientific">Salmo trutta</name>
    <name type="common">Brown trout</name>
    <dbReference type="NCBI Taxonomy" id="8032"/>
    <lineage>
        <taxon>Eukaryota</taxon>
        <taxon>Metazoa</taxon>
        <taxon>Chordata</taxon>
        <taxon>Craniata</taxon>
        <taxon>Vertebrata</taxon>
        <taxon>Euteleostomi</taxon>
        <taxon>Actinopterygii</taxon>
        <taxon>Neopterygii</taxon>
        <taxon>Teleostei</taxon>
        <taxon>Protacanthopterygii</taxon>
        <taxon>Salmoniformes</taxon>
        <taxon>Salmonidae</taxon>
        <taxon>Salmoninae</taxon>
        <taxon>Salmo</taxon>
    </lineage>
</organism>
<dbReference type="PROSITE" id="PS50835">
    <property type="entry name" value="IG_LIKE"/>
    <property type="match status" value="2"/>
</dbReference>
<dbReference type="InterPro" id="IPR007110">
    <property type="entry name" value="Ig-like_dom"/>
</dbReference>
<keyword evidence="3" id="KW-0812">Transmembrane</keyword>
<keyword evidence="3" id="KW-1133">Transmembrane helix</keyword>
<feature type="domain" description="Ig-like" evidence="4">
    <location>
        <begin position="183"/>
        <end position="262"/>
    </location>
</feature>
<evidence type="ECO:0000313" key="6">
    <source>
        <dbReference type="Proteomes" id="UP000472277"/>
    </source>
</evidence>
<evidence type="ECO:0000256" key="1">
    <source>
        <dbReference type="ARBA" id="ARBA00022729"/>
    </source>
</evidence>
<evidence type="ECO:0000256" key="2">
    <source>
        <dbReference type="ARBA" id="ARBA00023157"/>
    </source>
</evidence>
<feature type="transmembrane region" description="Helical" evidence="3">
    <location>
        <begin position="275"/>
        <end position="297"/>
    </location>
</feature>
<dbReference type="InParanoid" id="A0A673ZR48"/>
<dbReference type="GO" id="GO:0007166">
    <property type="term" value="P:cell surface receptor signaling pathway"/>
    <property type="evidence" value="ECO:0007669"/>
    <property type="project" value="TreeGrafter"/>
</dbReference>
<sequence>MSLRCEVDKMSTGWRFSWYRTVPYRAGLPSLSDKSYSLQPLSDNVTSEDSYTLIPAGATPTGGYVCRAGRGDPVYHTLYSEPQFIWSGDLHPSVSLTVNPNTTQHFRSKSLSLSCEEKGNSTGWRLMRYTERGVESGCVSNWGSVTGSTCTISYTYTWYSGVFWCESGSGEYSNAVNITVNDGDVILESPVHPVTEGDSVTLTCTFRYQETNPKLKTDFYKDGVLIKNETTGEMTIPTVSKSDEGFYKCKSDEGESPESWVTVRVPPGSVVSISLTRLLCGLLVMSPFLLVSIVLMVKCCRARGLCSTVKSPQDQIPCDDVIEQDESSV</sequence>
<evidence type="ECO:0000259" key="4">
    <source>
        <dbReference type="PROSITE" id="PS50835"/>
    </source>
</evidence>
<dbReference type="AlphaFoldDB" id="A0A673ZR48"/>
<evidence type="ECO:0000313" key="5">
    <source>
        <dbReference type="Ensembl" id="ENSSTUP00000049338.1"/>
    </source>
</evidence>
<name>A0A673ZR48_SALTR</name>
<dbReference type="PANTHER" id="PTHR11481">
    <property type="entry name" value="IMMUNOGLOBULIN FC RECEPTOR"/>
    <property type="match status" value="1"/>
</dbReference>
<keyword evidence="3" id="KW-0472">Membrane</keyword>
<dbReference type="Gene3D" id="2.60.40.10">
    <property type="entry name" value="Immunoglobulins"/>
    <property type="match status" value="3"/>
</dbReference>
<dbReference type="InterPro" id="IPR003599">
    <property type="entry name" value="Ig_sub"/>
</dbReference>
<keyword evidence="1" id="KW-0732">Signal</keyword>
<dbReference type="GO" id="GO:0009897">
    <property type="term" value="C:external side of plasma membrane"/>
    <property type="evidence" value="ECO:0007669"/>
    <property type="project" value="TreeGrafter"/>
</dbReference>
<dbReference type="SUPFAM" id="SSF48726">
    <property type="entry name" value="Immunoglobulin"/>
    <property type="match status" value="1"/>
</dbReference>
<keyword evidence="2" id="KW-1015">Disulfide bond</keyword>
<dbReference type="GO" id="GO:0004888">
    <property type="term" value="F:transmembrane signaling receptor activity"/>
    <property type="evidence" value="ECO:0007669"/>
    <property type="project" value="TreeGrafter"/>
</dbReference>
<dbReference type="InterPro" id="IPR036179">
    <property type="entry name" value="Ig-like_dom_sf"/>
</dbReference>
<proteinExistence type="predicted"/>
<feature type="domain" description="Ig-like" evidence="4">
    <location>
        <begin position="1"/>
        <end position="68"/>
    </location>
</feature>
<dbReference type="Pfam" id="PF13895">
    <property type="entry name" value="Ig_2"/>
    <property type="match status" value="1"/>
</dbReference>
<dbReference type="Ensembl" id="ENSSTUT00000051548.1">
    <property type="protein sequence ID" value="ENSSTUP00000049338.1"/>
    <property type="gene ID" value="ENSSTUG00000020836.1"/>
</dbReference>
<reference evidence="5" key="2">
    <citation type="submission" date="2025-09" db="UniProtKB">
        <authorList>
            <consortium name="Ensembl"/>
        </authorList>
    </citation>
    <scope>IDENTIFICATION</scope>
</reference>
<reference evidence="5" key="1">
    <citation type="submission" date="2025-08" db="UniProtKB">
        <authorList>
            <consortium name="Ensembl"/>
        </authorList>
    </citation>
    <scope>IDENTIFICATION</scope>
</reference>
<evidence type="ECO:0000256" key="3">
    <source>
        <dbReference type="SAM" id="Phobius"/>
    </source>
</evidence>
<dbReference type="SMART" id="SM00409">
    <property type="entry name" value="IG"/>
    <property type="match status" value="1"/>
</dbReference>
<protein>
    <recommendedName>
        <fullName evidence="4">Ig-like domain-containing protein</fullName>
    </recommendedName>
</protein>
<dbReference type="OMA" id="CEGNVPE"/>